<accession>A0ABW7X2Y4</accession>
<evidence type="ECO:0000256" key="2">
    <source>
        <dbReference type="ARBA" id="ARBA00006411"/>
    </source>
</evidence>
<reference evidence="5 6" key="1">
    <citation type="submission" date="2024-10" db="EMBL/GenBank/DDBJ databases">
        <title>The Natural Products Discovery Center: Release of the First 8490 Sequenced Strains for Exploring Actinobacteria Biosynthetic Diversity.</title>
        <authorList>
            <person name="Kalkreuter E."/>
            <person name="Kautsar S.A."/>
            <person name="Yang D."/>
            <person name="Bader C.D."/>
            <person name="Teijaro C.N."/>
            <person name="Fluegel L."/>
            <person name="Davis C.M."/>
            <person name="Simpson J.R."/>
            <person name="Lauterbach L."/>
            <person name="Steele A.D."/>
            <person name="Gui C."/>
            <person name="Meng S."/>
            <person name="Li G."/>
            <person name="Viehrig K."/>
            <person name="Ye F."/>
            <person name="Su P."/>
            <person name="Kiefer A.F."/>
            <person name="Nichols A."/>
            <person name="Cepeda A.J."/>
            <person name="Yan W."/>
            <person name="Fan B."/>
            <person name="Jiang Y."/>
            <person name="Adhikari A."/>
            <person name="Zheng C.-J."/>
            <person name="Schuster L."/>
            <person name="Cowan T.M."/>
            <person name="Smanski M.J."/>
            <person name="Chevrette M.G."/>
            <person name="De Carvalho L.P.S."/>
            <person name="Shen B."/>
        </authorList>
    </citation>
    <scope>NUCLEOTIDE SEQUENCE [LARGE SCALE GENOMIC DNA]</scope>
    <source>
        <strain evidence="5 6">NPDC019275</strain>
    </source>
</reference>
<dbReference type="Proteomes" id="UP001611415">
    <property type="component" value="Unassembled WGS sequence"/>
</dbReference>
<comment type="similarity">
    <text evidence="2">Belongs to the EspG family.</text>
</comment>
<comment type="caution">
    <text evidence="5">The sequence shown here is derived from an EMBL/GenBank/DDBJ whole genome shotgun (WGS) entry which is preliminary data.</text>
</comment>
<comment type="subcellular location">
    <subcellularLocation>
        <location evidence="1">Cytoplasm</location>
    </subcellularLocation>
</comment>
<dbReference type="InterPro" id="IPR025734">
    <property type="entry name" value="EspG"/>
</dbReference>
<keyword evidence="3" id="KW-0963">Cytoplasm</keyword>
<sequence>MTILGAGRGPSMLGGVGLSLDEMQFLLEKLEIDELPVVLQAMGRYDNQADHDAAMDVAAQALTERDFLIDGIVHQELEDRLRTLYRPHWVLALRWVVEGQVSRMCLAKGDDMVVVALRGPESYVIDEVEEDLPGPIVAALGPAEPLELESMNAQTELLAPIFGETGDAAATANRLAKVCNPNRDVQVLASALVEIHSHAQISGVVYGDGTRDISDNHIAIFNTRGGRFLITASVADDGTKWSSISSGTTARLRTALLDLISSLPERQDFPQATTKRS</sequence>
<protein>
    <submittedName>
        <fullName evidence="5">ESX secretion-associated protein EspG</fullName>
    </submittedName>
</protein>
<dbReference type="Pfam" id="PF14011">
    <property type="entry name" value="ESX-1_EspG"/>
    <property type="match status" value="1"/>
</dbReference>
<evidence type="ECO:0000313" key="6">
    <source>
        <dbReference type="Proteomes" id="UP001611415"/>
    </source>
</evidence>
<dbReference type="EMBL" id="JBIRYO010000011">
    <property type="protein sequence ID" value="MFI2475395.1"/>
    <property type="molecule type" value="Genomic_DNA"/>
</dbReference>
<evidence type="ECO:0000256" key="1">
    <source>
        <dbReference type="ARBA" id="ARBA00004496"/>
    </source>
</evidence>
<dbReference type="RefSeq" id="WP_357408995.1">
    <property type="nucleotide sequence ID" value="NZ_JBEYCD010000014.1"/>
</dbReference>
<gene>
    <name evidence="5" type="ORF">ACH49W_18625</name>
</gene>
<proteinExistence type="inferred from homology"/>
<keyword evidence="4" id="KW-0143">Chaperone</keyword>
<evidence type="ECO:0000313" key="5">
    <source>
        <dbReference type="EMBL" id="MFI2475395.1"/>
    </source>
</evidence>
<organism evidence="5 6">
    <name type="scientific">Nocardia xishanensis</name>
    <dbReference type="NCBI Taxonomy" id="238964"/>
    <lineage>
        <taxon>Bacteria</taxon>
        <taxon>Bacillati</taxon>
        <taxon>Actinomycetota</taxon>
        <taxon>Actinomycetes</taxon>
        <taxon>Mycobacteriales</taxon>
        <taxon>Nocardiaceae</taxon>
        <taxon>Nocardia</taxon>
    </lineage>
</organism>
<evidence type="ECO:0000256" key="4">
    <source>
        <dbReference type="ARBA" id="ARBA00023186"/>
    </source>
</evidence>
<evidence type="ECO:0000256" key="3">
    <source>
        <dbReference type="ARBA" id="ARBA00022490"/>
    </source>
</evidence>
<keyword evidence="6" id="KW-1185">Reference proteome</keyword>
<name>A0ABW7X2Y4_9NOCA</name>